<reference evidence="1" key="1">
    <citation type="journal article" date="2014" name="Int. J. Syst. Evol. Microbiol.">
        <title>Complete genome sequence of Corynebacterium casei LMG S-19264T (=DSM 44701T), isolated from a smear-ripened cheese.</title>
        <authorList>
            <consortium name="US DOE Joint Genome Institute (JGI-PGF)"/>
            <person name="Walter F."/>
            <person name="Albersmeier A."/>
            <person name="Kalinowski J."/>
            <person name="Ruckert C."/>
        </authorList>
    </citation>
    <scope>NUCLEOTIDE SEQUENCE</scope>
    <source>
        <strain evidence="1">VKM B-2935</strain>
    </source>
</reference>
<dbReference type="AlphaFoldDB" id="A0A9W6K8F2"/>
<sequence>MLHLGEQGAQVVDLLEHGAGVGGKLGAAGVDLGGKDGHGALLGMRFFSPLPRVGEGPGVRASHSQIVRAATLTLALSQRERGPIRV</sequence>
<proteinExistence type="predicted"/>
<reference evidence="1" key="2">
    <citation type="submission" date="2023-01" db="EMBL/GenBank/DDBJ databases">
        <authorList>
            <person name="Sun Q."/>
            <person name="Evtushenko L."/>
        </authorList>
    </citation>
    <scope>NUCLEOTIDE SEQUENCE</scope>
    <source>
        <strain evidence="1">VKM B-2935</strain>
    </source>
</reference>
<gene>
    <name evidence="1" type="ORF">GCM10017655_38960</name>
</gene>
<keyword evidence="2" id="KW-1185">Reference proteome</keyword>
<evidence type="ECO:0000313" key="1">
    <source>
        <dbReference type="EMBL" id="GLK90832.1"/>
    </source>
</evidence>
<comment type="caution">
    <text evidence="1">The sequence shown here is derived from an EMBL/GenBank/DDBJ whole genome shotgun (WGS) entry which is preliminary data.</text>
</comment>
<evidence type="ECO:0000313" key="2">
    <source>
        <dbReference type="Proteomes" id="UP001143328"/>
    </source>
</evidence>
<accession>A0A9W6K8F2</accession>
<organism evidence="1 2">
    <name type="scientific">Pseudomonas turukhanskensis</name>
    <dbReference type="NCBI Taxonomy" id="1806536"/>
    <lineage>
        <taxon>Bacteria</taxon>
        <taxon>Pseudomonadati</taxon>
        <taxon>Pseudomonadota</taxon>
        <taxon>Gammaproteobacteria</taxon>
        <taxon>Pseudomonadales</taxon>
        <taxon>Pseudomonadaceae</taxon>
        <taxon>Pseudomonas</taxon>
    </lineage>
</organism>
<dbReference type="Proteomes" id="UP001143328">
    <property type="component" value="Unassembled WGS sequence"/>
</dbReference>
<dbReference type="EMBL" id="BSFN01000014">
    <property type="protein sequence ID" value="GLK90832.1"/>
    <property type="molecule type" value="Genomic_DNA"/>
</dbReference>
<name>A0A9W6K8F2_9PSED</name>
<protein>
    <submittedName>
        <fullName evidence="1">Uncharacterized protein</fullName>
    </submittedName>
</protein>